<reference evidence="2" key="1">
    <citation type="journal article" date="2019" name="Int. J. Syst. Evol. Microbiol.">
        <title>The Global Catalogue of Microorganisms (GCM) 10K type strain sequencing project: providing services to taxonomists for standard genome sequencing and annotation.</title>
        <authorList>
            <consortium name="The Broad Institute Genomics Platform"/>
            <consortium name="The Broad Institute Genome Sequencing Center for Infectious Disease"/>
            <person name="Wu L."/>
            <person name="Ma J."/>
        </authorList>
    </citation>
    <scope>NUCLEOTIDE SEQUENCE [LARGE SCALE GENOMIC DNA]</scope>
    <source>
        <strain evidence="2">JCM 18424</strain>
    </source>
</reference>
<protein>
    <submittedName>
        <fullName evidence="1">Uncharacterized protein</fullName>
    </submittedName>
</protein>
<organism evidence="1 2">
    <name type="scientific">Wohlfahrtiimonas larvae</name>
    <dbReference type="NCBI Taxonomy" id="1157986"/>
    <lineage>
        <taxon>Bacteria</taxon>
        <taxon>Pseudomonadati</taxon>
        <taxon>Pseudomonadota</taxon>
        <taxon>Gammaproteobacteria</taxon>
        <taxon>Cardiobacteriales</taxon>
        <taxon>Ignatzschineriaceae</taxon>
        <taxon>Wohlfahrtiimonas</taxon>
    </lineage>
</organism>
<name>A0ABP9MV20_9GAMM</name>
<gene>
    <name evidence="1" type="ORF">GCM10023338_15360</name>
</gene>
<dbReference type="Proteomes" id="UP001500631">
    <property type="component" value="Unassembled WGS sequence"/>
</dbReference>
<dbReference type="EMBL" id="BAABKE010000005">
    <property type="protein sequence ID" value="GAA5100598.1"/>
    <property type="molecule type" value="Genomic_DNA"/>
</dbReference>
<evidence type="ECO:0000313" key="1">
    <source>
        <dbReference type="EMBL" id="GAA5100598.1"/>
    </source>
</evidence>
<comment type="caution">
    <text evidence="1">The sequence shown here is derived from an EMBL/GenBank/DDBJ whole genome shotgun (WGS) entry which is preliminary data.</text>
</comment>
<evidence type="ECO:0000313" key="2">
    <source>
        <dbReference type="Proteomes" id="UP001500631"/>
    </source>
</evidence>
<sequence>MYKPIKYGNNMTNKDIFDDLCDIAEFKHEILQVRMLIRMSDEEFDFFSSQISRIVRNVPVTAIEIAHIIIGGAMRGFKLNELPAFLKFTVNVMFALNDNVDIAAECTDTLTNASYETWEFDQDIVDSTNSVLRSIVYLTNVINGNIIFVK</sequence>
<proteinExistence type="predicted"/>
<accession>A0ABP9MV20</accession>
<keyword evidence="2" id="KW-1185">Reference proteome</keyword>